<comment type="caution">
    <text evidence="1">The sequence shown here is derived from an EMBL/GenBank/DDBJ whole genome shotgun (WGS) entry which is preliminary data.</text>
</comment>
<keyword evidence="2" id="KW-1185">Reference proteome</keyword>
<gene>
    <name evidence="1" type="ORF">GCM10009037_19690</name>
</gene>
<dbReference type="Proteomes" id="UP000628840">
    <property type="component" value="Unassembled WGS sequence"/>
</dbReference>
<dbReference type="AlphaFoldDB" id="A0A830FDJ9"/>
<reference evidence="1 2" key="1">
    <citation type="journal article" date="2019" name="Int. J. Syst. Evol. Microbiol.">
        <title>The Global Catalogue of Microorganisms (GCM) 10K type strain sequencing project: providing services to taxonomists for standard genome sequencing and annotation.</title>
        <authorList>
            <consortium name="The Broad Institute Genomics Platform"/>
            <consortium name="The Broad Institute Genome Sequencing Center for Infectious Disease"/>
            <person name="Wu L."/>
            <person name="Ma J."/>
        </authorList>
    </citation>
    <scope>NUCLEOTIDE SEQUENCE [LARGE SCALE GENOMIC DNA]</scope>
    <source>
        <strain evidence="1 2">JCM 19585</strain>
    </source>
</reference>
<proteinExistence type="predicted"/>
<evidence type="ECO:0000313" key="1">
    <source>
        <dbReference type="EMBL" id="GGL36192.1"/>
    </source>
</evidence>
<sequence>MRNVEVDAIANLDGSWQLTFRESKPEFLALLTEAIEFLNDHQTDFMHQLGGSRNFGGGIVDCELVNPLYDECELRRVFDRGKKPTKAMAEKDEEWASEYCPEFEAVLNERVEAV</sequence>
<organism evidence="1 2">
    <name type="scientific">Halarchaeum grantii</name>
    <dbReference type="NCBI Taxonomy" id="1193105"/>
    <lineage>
        <taxon>Archaea</taxon>
        <taxon>Methanobacteriati</taxon>
        <taxon>Methanobacteriota</taxon>
        <taxon>Stenosarchaea group</taxon>
        <taxon>Halobacteria</taxon>
        <taxon>Halobacteriales</taxon>
        <taxon>Halobacteriaceae</taxon>
    </lineage>
</organism>
<evidence type="ECO:0000313" key="2">
    <source>
        <dbReference type="Proteomes" id="UP000628840"/>
    </source>
</evidence>
<name>A0A830FDJ9_9EURY</name>
<dbReference type="EMBL" id="BMPF01000003">
    <property type="protein sequence ID" value="GGL36192.1"/>
    <property type="molecule type" value="Genomic_DNA"/>
</dbReference>
<accession>A0A830FDJ9</accession>
<protein>
    <submittedName>
        <fullName evidence="1">Uncharacterized protein</fullName>
    </submittedName>
</protein>